<feature type="compositionally biased region" description="Acidic residues" evidence="1">
    <location>
        <begin position="264"/>
        <end position="285"/>
    </location>
</feature>
<accession>A0A922I163</accession>
<feature type="region of interest" description="Disordered" evidence="1">
    <location>
        <begin position="27"/>
        <end position="46"/>
    </location>
</feature>
<feature type="compositionally biased region" description="Acidic residues" evidence="1">
    <location>
        <begin position="238"/>
        <end position="249"/>
    </location>
</feature>
<evidence type="ECO:0000313" key="3">
    <source>
        <dbReference type="EMBL" id="KAH7646229.1"/>
    </source>
</evidence>
<gene>
    <name evidence="4" type="ORF">DERF_007368</name>
    <name evidence="3" type="ORF">HUG17_1767</name>
</gene>
<feature type="compositionally biased region" description="Acidic residues" evidence="1">
    <location>
        <begin position="183"/>
        <end position="208"/>
    </location>
</feature>
<feature type="region of interest" description="Disordered" evidence="1">
    <location>
        <begin position="164"/>
        <end position="294"/>
    </location>
</feature>
<protein>
    <submittedName>
        <fullName evidence="4">Uncharacterized protein</fullName>
    </submittedName>
</protein>
<keyword evidence="2" id="KW-0732">Signal</keyword>
<feature type="compositionally biased region" description="Basic and acidic residues" evidence="1">
    <location>
        <begin position="221"/>
        <end position="237"/>
    </location>
</feature>
<reference evidence="4" key="4">
    <citation type="journal article" date="2022" name="Res Sq">
        <title>Comparative Genomics Reveals Insights into the Divergent Evolution of Astigmatic Mites and Household Pest Adaptations.</title>
        <authorList>
            <person name="Xiong Q."/>
            <person name="Wan A.T.-Y."/>
            <person name="Liu X.-Y."/>
            <person name="Fung C.S.-H."/>
            <person name="Xiao X."/>
            <person name="Malainual N."/>
            <person name="Hou J."/>
            <person name="Wang L."/>
            <person name="Wang M."/>
            <person name="Yang K."/>
            <person name="Cui Y."/>
            <person name="Leung E."/>
            <person name="Nong W."/>
            <person name="Shin S.-K."/>
            <person name="Au S."/>
            <person name="Jeong K.Y."/>
            <person name="Chew F.T."/>
            <person name="Hui J."/>
            <person name="Leung T.F."/>
            <person name="Tungtrongchitr A."/>
            <person name="Zhong N."/>
            <person name="Liu Z."/>
            <person name="Tsui S."/>
        </authorList>
    </citation>
    <scope>NUCLEOTIDE SEQUENCE</scope>
    <source>
        <strain evidence="4">Derf</strain>
        <tissue evidence="4">Whole organism</tissue>
    </source>
</reference>
<keyword evidence="5" id="KW-1185">Reference proteome</keyword>
<reference evidence="4" key="1">
    <citation type="submission" date="2013-05" db="EMBL/GenBank/DDBJ databases">
        <authorList>
            <person name="Yim A.K.Y."/>
            <person name="Chan T.F."/>
            <person name="Ji K.M."/>
            <person name="Liu X.Y."/>
            <person name="Zhou J.W."/>
            <person name="Li R.Q."/>
            <person name="Yang K.Y."/>
            <person name="Li J."/>
            <person name="Li M."/>
            <person name="Law P.T.W."/>
            <person name="Wu Y.L."/>
            <person name="Cai Z.L."/>
            <person name="Qin H."/>
            <person name="Bao Y."/>
            <person name="Leung R.K.K."/>
            <person name="Ng P.K.S."/>
            <person name="Zou J."/>
            <person name="Zhong X.J."/>
            <person name="Ran P.X."/>
            <person name="Zhong N.S."/>
            <person name="Liu Z.G."/>
            <person name="Tsui S.K.W."/>
        </authorList>
    </citation>
    <scope>NUCLEOTIDE SEQUENCE</scope>
    <source>
        <strain evidence="4">Derf</strain>
        <tissue evidence="4">Whole organism</tissue>
    </source>
</reference>
<evidence type="ECO:0000313" key="4">
    <source>
        <dbReference type="EMBL" id="KAH9516638.1"/>
    </source>
</evidence>
<feature type="compositionally biased region" description="Low complexity" evidence="1">
    <location>
        <begin position="37"/>
        <end position="46"/>
    </location>
</feature>
<organism evidence="4 5">
    <name type="scientific">Dermatophagoides farinae</name>
    <name type="common">American house dust mite</name>
    <dbReference type="NCBI Taxonomy" id="6954"/>
    <lineage>
        <taxon>Eukaryota</taxon>
        <taxon>Metazoa</taxon>
        <taxon>Ecdysozoa</taxon>
        <taxon>Arthropoda</taxon>
        <taxon>Chelicerata</taxon>
        <taxon>Arachnida</taxon>
        <taxon>Acari</taxon>
        <taxon>Acariformes</taxon>
        <taxon>Sarcoptiformes</taxon>
        <taxon>Astigmata</taxon>
        <taxon>Psoroptidia</taxon>
        <taxon>Analgoidea</taxon>
        <taxon>Pyroglyphidae</taxon>
        <taxon>Dermatophagoidinae</taxon>
        <taxon>Dermatophagoides</taxon>
    </lineage>
</organism>
<dbReference type="EMBL" id="ASGP02000003">
    <property type="protein sequence ID" value="KAH9516638.1"/>
    <property type="molecule type" value="Genomic_DNA"/>
</dbReference>
<dbReference type="AlphaFoldDB" id="A0A922I163"/>
<evidence type="ECO:0000256" key="2">
    <source>
        <dbReference type="SAM" id="SignalP"/>
    </source>
</evidence>
<sequence length="397" mass="45383">MILIVFIYVWWWLMLGLCSVHCSPEFTNGNEPQSQQNKHNNNNNNNKNDSWIIYSFQSFDHNPSKHNEIDMRIQNIDNNPKKNLTPSETLLYHGYIPPVNHLEDPNGISENEKRVSDEPTTEFYHSSIYDDILKSNNSGMIGETKEIQNPPDSIQDLLEPAEARSTNLPEDDPSEDNATNQSPDDDEDFGPDPVDDDTDVYDEDSSDDDQSKTAAMDNDDPEHHSSNEDNIMTRRSDDDDYDQDDDDDRAESNRDEVEYTPIMLDDDDDNNKEDDDEIDREDFGDGGETQKIDSEIIMPQIFLWSNPIETINDDPDENGEKEDDFNLDETQFDQEYPDMLDPQASSPMETSASVKHEITNQTNMFVPIHDNTDNNANIDNNTANVEAIVTGETIIIK</sequence>
<proteinExistence type="predicted"/>
<dbReference type="Proteomes" id="UP000790347">
    <property type="component" value="Unassembled WGS sequence"/>
</dbReference>
<evidence type="ECO:0000256" key="1">
    <source>
        <dbReference type="SAM" id="MobiDB-lite"/>
    </source>
</evidence>
<dbReference type="Proteomes" id="UP000828236">
    <property type="component" value="Unassembled WGS sequence"/>
</dbReference>
<reference evidence="3" key="2">
    <citation type="submission" date="2020-06" db="EMBL/GenBank/DDBJ databases">
        <authorList>
            <person name="Ji K."/>
            <person name="Li J."/>
        </authorList>
    </citation>
    <scope>NUCLEOTIDE SEQUENCE</scope>
    <source>
        <strain evidence="3">JKM2019</strain>
        <tissue evidence="3">Whole body</tissue>
    </source>
</reference>
<reference evidence="3" key="3">
    <citation type="journal article" date="2021" name="World Allergy Organ. J.">
        <title>Chromosome-level assembly of Dermatophagoides farinae genome and transcriptome reveals two novel allergens Der f 37 and Der f 39.</title>
        <authorList>
            <person name="Chen J."/>
            <person name="Cai Z."/>
            <person name="Fan D."/>
            <person name="Hu J."/>
            <person name="Hou Y."/>
            <person name="He Y."/>
            <person name="Zhang Z."/>
            <person name="Zhao Z."/>
            <person name="Gao P."/>
            <person name="Hu W."/>
            <person name="Sun J."/>
            <person name="Li J."/>
            <person name="Ji K."/>
        </authorList>
    </citation>
    <scope>NUCLEOTIDE SEQUENCE</scope>
    <source>
        <strain evidence="3">JKM2019</strain>
    </source>
</reference>
<name>A0A922I163_DERFA</name>
<comment type="caution">
    <text evidence="4">The sequence shown here is derived from an EMBL/GenBank/DDBJ whole genome shotgun (WGS) entry which is preliminary data.</text>
</comment>
<feature type="chain" id="PRO_5038276923" evidence="2">
    <location>
        <begin position="23"/>
        <end position="397"/>
    </location>
</feature>
<evidence type="ECO:0000313" key="5">
    <source>
        <dbReference type="Proteomes" id="UP000790347"/>
    </source>
</evidence>
<dbReference type="EMBL" id="SDOV01000001">
    <property type="protein sequence ID" value="KAH7646229.1"/>
    <property type="molecule type" value="Genomic_DNA"/>
</dbReference>
<feature type="signal peptide" evidence="2">
    <location>
        <begin position="1"/>
        <end position="22"/>
    </location>
</feature>
<feature type="compositionally biased region" description="Polar residues" evidence="1">
    <location>
        <begin position="27"/>
        <end position="36"/>
    </location>
</feature>